<name>A0A172WNN2_STUST</name>
<evidence type="ECO:0000313" key="2">
    <source>
        <dbReference type="EMBL" id="ANF25063.1"/>
    </source>
</evidence>
<accession>A0A172WNN2</accession>
<dbReference type="AlphaFoldDB" id="A0A172WNN2"/>
<dbReference type="InterPro" id="IPR027787">
    <property type="entry name" value="Alpha/beta-hydrolase_catalytic"/>
</dbReference>
<dbReference type="EMBL" id="CP015641">
    <property type="protein sequence ID" value="ANF25063.1"/>
    <property type="molecule type" value="Genomic_DNA"/>
</dbReference>
<organism evidence="2 3">
    <name type="scientific">Stutzerimonas stutzeri</name>
    <name type="common">Pseudomonas stutzeri</name>
    <dbReference type="NCBI Taxonomy" id="316"/>
    <lineage>
        <taxon>Bacteria</taxon>
        <taxon>Pseudomonadati</taxon>
        <taxon>Pseudomonadota</taxon>
        <taxon>Gammaproteobacteria</taxon>
        <taxon>Pseudomonadales</taxon>
        <taxon>Pseudomonadaceae</taxon>
        <taxon>Stutzerimonas</taxon>
    </lineage>
</organism>
<protein>
    <recommendedName>
        <fullName evidence="1">Alpha/beta-hydrolase catalytic domain-containing protein</fullName>
    </recommendedName>
</protein>
<proteinExistence type="predicted"/>
<dbReference type="Pfam" id="PF10081">
    <property type="entry name" value="Abhydrolase_9"/>
    <property type="match status" value="1"/>
</dbReference>
<evidence type="ECO:0000259" key="1">
    <source>
        <dbReference type="Pfam" id="PF10081"/>
    </source>
</evidence>
<reference evidence="2 3" key="1">
    <citation type="submission" date="2016-05" db="EMBL/GenBank/DDBJ databases">
        <title>Genome sequence of Pseudomonas stutzeri 273 and identification of the exopolysaccharide biosynthesis locus.</title>
        <authorList>
            <person name="Wu S."/>
            <person name="Sun C."/>
        </authorList>
    </citation>
    <scope>NUCLEOTIDE SEQUENCE [LARGE SCALE GENOMIC DNA]</scope>
    <source>
        <strain evidence="2 3">273</strain>
    </source>
</reference>
<evidence type="ECO:0000313" key="3">
    <source>
        <dbReference type="Proteomes" id="UP000077787"/>
    </source>
</evidence>
<feature type="domain" description="Alpha/beta-hydrolase catalytic" evidence="1">
    <location>
        <begin position="6"/>
        <end position="55"/>
    </location>
</feature>
<dbReference type="Proteomes" id="UP000077787">
    <property type="component" value="Chromosome"/>
</dbReference>
<sequence>MDSIIVEAVGLAVDMAVTTPTPPGHGHVYAPADYVDAWRLVTAPNDWNDETLSRLKAHLTRELASAAEQDGNEAAYGNRGG</sequence>
<dbReference type="RefSeq" id="WP_045422909.1">
    <property type="nucleotide sequence ID" value="NZ_CP015641.1"/>
</dbReference>
<gene>
    <name evidence="2" type="ORF">PS273GM_07800</name>
</gene>